<name>A0ABN9FWN6_9NEOB</name>
<keyword evidence="2" id="KW-1185">Reference proteome</keyword>
<protein>
    <submittedName>
        <fullName evidence="1">Uncharacterized protein</fullName>
    </submittedName>
</protein>
<dbReference type="EMBL" id="CATNWA010017531">
    <property type="protein sequence ID" value="CAI9601172.1"/>
    <property type="molecule type" value="Genomic_DNA"/>
</dbReference>
<gene>
    <name evidence="1" type="ORF">SPARVUS_LOCUS12940462</name>
</gene>
<accession>A0ABN9FWN6</accession>
<dbReference type="Proteomes" id="UP001162483">
    <property type="component" value="Unassembled WGS sequence"/>
</dbReference>
<comment type="caution">
    <text evidence="1">The sequence shown here is derived from an EMBL/GenBank/DDBJ whole genome shotgun (WGS) entry which is preliminary data.</text>
</comment>
<evidence type="ECO:0000313" key="1">
    <source>
        <dbReference type="EMBL" id="CAI9601172.1"/>
    </source>
</evidence>
<evidence type="ECO:0000313" key="2">
    <source>
        <dbReference type="Proteomes" id="UP001162483"/>
    </source>
</evidence>
<proteinExistence type="predicted"/>
<sequence length="41" mass="4706">MTIESHMWVYIQGGLAIWKLRHCRGPGVSRGPHEMPLEPFS</sequence>
<reference evidence="1" key="1">
    <citation type="submission" date="2023-05" db="EMBL/GenBank/DDBJ databases">
        <authorList>
            <person name="Stuckert A."/>
        </authorList>
    </citation>
    <scope>NUCLEOTIDE SEQUENCE</scope>
</reference>
<organism evidence="1 2">
    <name type="scientific">Staurois parvus</name>
    <dbReference type="NCBI Taxonomy" id="386267"/>
    <lineage>
        <taxon>Eukaryota</taxon>
        <taxon>Metazoa</taxon>
        <taxon>Chordata</taxon>
        <taxon>Craniata</taxon>
        <taxon>Vertebrata</taxon>
        <taxon>Euteleostomi</taxon>
        <taxon>Amphibia</taxon>
        <taxon>Batrachia</taxon>
        <taxon>Anura</taxon>
        <taxon>Neobatrachia</taxon>
        <taxon>Ranoidea</taxon>
        <taxon>Ranidae</taxon>
        <taxon>Staurois</taxon>
    </lineage>
</organism>